<comment type="caution">
    <text evidence="4">The sequence shown here is derived from an EMBL/GenBank/DDBJ whole genome shotgun (WGS) entry which is preliminary data.</text>
</comment>
<dbReference type="SUPFAM" id="SSF55383">
    <property type="entry name" value="Copper amine oxidase, domain N"/>
    <property type="match status" value="1"/>
</dbReference>
<dbReference type="Pfam" id="PF07833">
    <property type="entry name" value="Cu_amine_oxidN1"/>
    <property type="match status" value="1"/>
</dbReference>
<dbReference type="Gene3D" id="3.30.457.10">
    <property type="entry name" value="Copper amine oxidase-like, N-terminal domain"/>
    <property type="match status" value="1"/>
</dbReference>
<sequence>MIMNKLQHNTVRVLSSVLSAAMISICTMWVAPASVQASQSQTQLAREIPIEVSIEGSIPEWSTTPFVLNGTTYVPLRETAQLLGATIRWNTANRASELNIHGDIILHRPGTAVFDVNGYKLQAPSVSLTRQGTTMVPLKSLADALKATVKYTTQPVKTIDISQDPVSMLTKETEDVDNYLKTQGYSGMVLVAKNGEVLLRKGYGYGDEYKLNRPDKETRIASLTKSFTAAAIMKLTEEGKLRLDDTLETYVPGFPGGKEITLHMLLSHTSGAPANFTRTKGMTLQQTVDELKKKNLDFKPGTDFKYSNGGYVLLAYIIEHTSGTSYGEYLNQSFISPLGMTHTGEATPTKNITKGYVESKGQWKLADYYVSQSGTGTLYSTVDDLLKWDNALNTEQLLSQESLEQMFTPYSSKNYGYGWMIKNLDGDKIVFHNGSGTGYSTGLSREPDGGITIILLGNHAGMDMLNLLDGVRDNVH</sequence>
<dbReference type="AlphaFoldDB" id="A0A3S1K9G5"/>
<dbReference type="InterPro" id="IPR012338">
    <property type="entry name" value="Beta-lactam/transpept-like"/>
</dbReference>
<accession>A0A3S1K9G5</accession>
<dbReference type="PANTHER" id="PTHR46825">
    <property type="entry name" value="D-ALANYL-D-ALANINE-CARBOXYPEPTIDASE/ENDOPEPTIDASE AMPH"/>
    <property type="match status" value="1"/>
</dbReference>
<gene>
    <name evidence="4" type="ORF">EJP82_09525</name>
</gene>
<evidence type="ECO:0000259" key="2">
    <source>
        <dbReference type="Pfam" id="PF00144"/>
    </source>
</evidence>
<dbReference type="EMBL" id="RZNY01000006">
    <property type="protein sequence ID" value="RUT46933.1"/>
    <property type="molecule type" value="Genomic_DNA"/>
</dbReference>
<organism evidence="4 5">
    <name type="scientific">Paenibacillus anaericanus</name>
    <dbReference type="NCBI Taxonomy" id="170367"/>
    <lineage>
        <taxon>Bacteria</taxon>
        <taxon>Bacillati</taxon>
        <taxon>Bacillota</taxon>
        <taxon>Bacilli</taxon>
        <taxon>Bacillales</taxon>
        <taxon>Paenibacillaceae</taxon>
        <taxon>Paenibacillus</taxon>
    </lineage>
</organism>
<evidence type="ECO:0000313" key="5">
    <source>
        <dbReference type="Proteomes" id="UP000279446"/>
    </source>
</evidence>
<dbReference type="Gene3D" id="3.40.710.10">
    <property type="entry name" value="DD-peptidase/beta-lactamase superfamily"/>
    <property type="match status" value="1"/>
</dbReference>
<reference evidence="4 5" key="1">
    <citation type="submission" date="2018-12" db="EMBL/GenBank/DDBJ databases">
        <authorList>
            <person name="Sun L."/>
            <person name="Chen Z."/>
        </authorList>
    </citation>
    <scope>NUCLEOTIDE SEQUENCE [LARGE SCALE GENOMIC DNA]</scope>
    <source>
        <strain evidence="4 5">DSM 15890</strain>
    </source>
</reference>
<dbReference type="InterPro" id="IPR001466">
    <property type="entry name" value="Beta-lactam-related"/>
</dbReference>
<evidence type="ECO:0008006" key="6">
    <source>
        <dbReference type="Google" id="ProtNLM"/>
    </source>
</evidence>
<evidence type="ECO:0000256" key="1">
    <source>
        <dbReference type="SAM" id="SignalP"/>
    </source>
</evidence>
<dbReference type="InterPro" id="IPR012854">
    <property type="entry name" value="Cu_amine_oxidase-like_N"/>
</dbReference>
<feature type="domain" description="Copper amine oxidase-like N-terminal" evidence="3">
    <location>
        <begin position="56"/>
        <end position="153"/>
    </location>
</feature>
<dbReference type="OrthoDB" id="9803467at2"/>
<evidence type="ECO:0000313" key="4">
    <source>
        <dbReference type="EMBL" id="RUT46933.1"/>
    </source>
</evidence>
<name>A0A3S1K9G5_9BACL</name>
<feature type="domain" description="Beta-lactamase-related" evidence="2">
    <location>
        <begin position="176"/>
        <end position="461"/>
    </location>
</feature>
<dbReference type="PANTHER" id="PTHR46825:SF9">
    <property type="entry name" value="BETA-LACTAMASE-RELATED DOMAIN-CONTAINING PROTEIN"/>
    <property type="match status" value="1"/>
</dbReference>
<dbReference type="Proteomes" id="UP000279446">
    <property type="component" value="Unassembled WGS sequence"/>
</dbReference>
<keyword evidence="1" id="KW-0732">Signal</keyword>
<feature type="chain" id="PRO_5018529968" description="Class A beta-lactamase-related serine hydrolase" evidence="1">
    <location>
        <begin position="34"/>
        <end position="476"/>
    </location>
</feature>
<dbReference type="Pfam" id="PF00144">
    <property type="entry name" value="Beta-lactamase"/>
    <property type="match status" value="1"/>
</dbReference>
<feature type="signal peptide" evidence="1">
    <location>
        <begin position="1"/>
        <end position="33"/>
    </location>
</feature>
<protein>
    <recommendedName>
        <fullName evidence="6">Class A beta-lactamase-related serine hydrolase</fullName>
    </recommendedName>
</protein>
<evidence type="ECO:0000259" key="3">
    <source>
        <dbReference type="Pfam" id="PF07833"/>
    </source>
</evidence>
<dbReference type="SUPFAM" id="SSF56601">
    <property type="entry name" value="beta-lactamase/transpeptidase-like"/>
    <property type="match status" value="1"/>
</dbReference>
<keyword evidence="5" id="KW-1185">Reference proteome</keyword>
<proteinExistence type="predicted"/>
<dbReference type="InterPro" id="IPR050491">
    <property type="entry name" value="AmpC-like"/>
</dbReference>
<dbReference type="InterPro" id="IPR036582">
    <property type="entry name" value="Mao_N_sf"/>
</dbReference>